<dbReference type="EMBL" id="CP033367">
    <property type="protein sequence ID" value="QKD02799.1"/>
    <property type="molecule type" value="Genomic_DNA"/>
</dbReference>
<dbReference type="AlphaFoldDB" id="A0A6M7WQC4"/>
<gene>
    <name evidence="1" type="ORF">EB235_15850</name>
</gene>
<evidence type="ECO:0000313" key="1">
    <source>
        <dbReference type="EMBL" id="QKD02799.1"/>
    </source>
</evidence>
<protein>
    <submittedName>
        <fullName evidence="1">Uncharacterized protein</fullName>
    </submittedName>
</protein>
<evidence type="ECO:0000313" key="2">
    <source>
        <dbReference type="Proteomes" id="UP000503017"/>
    </source>
</evidence>
<proteinExistence type="predicted"/>
<reference evidence="1 2" key="1">
    <citation type="submission" date="2018-10" db="EMBL/GenBank/DDBJ databases">
        <authorList>
            <person name="Perry B.J."/>
            <person name="Sullivan J.T."/>
            <person name="Murphy R.J.T."/>
            <person name="Ramsay J.P."/>
            <person name="Ronson C.W."/>
        </authorList>
    </citation>
    <scope>NUCLEOTIDE SEQUENCE [LARGE SCALE GENOMIC DNA]</scope>
    <source>
        <strain evidence="1 2">R88b</strain>
    </source>
</reference>
<dbReference type="Proteomes" id="UP000503017">
    <property type="component" value="Chromosome"/>
</dbReference>
<organism evidence="1 2">
    <name type="scientific">Mesorhizobium loti R88b</name>
    <dbReference type="NCBI Taxonomy" id="935548"/>
    <lineage>
        <taxon>Bacteria</taxon>
        <taxon>Pseudomonadati</taxon>
        <taxon>Pseudomonadota</taxon>
        <taxon>Alphaproteobacteria</taxon>
        <taxon>Hyphomicrobiales</taxon>
        <taxon>Phyllobacteriaceae</taxon>
        <taxon>Mesorhizobium</taxon>
    </lineage>
</organism>
<sequence length="149" mass="17341">MTDNTGGAGTPKVAERPISDILLNQRYRNHLIGYFEWVSSHEEQRKYQAAVPNVRIPHEAFNQWGDYASDEVLEHYAEPVFSIDEQQALRDYRTVLNRVSDDTPKMLPPLEQVIGTEPWERLRRAAARALEVFMRRGPFDWEVEQFPAV</sequence>
<name>A0A6M7WQC4_RHILI</name>
<accession>A0A6M7WQC4</accession>
<dbReference type="RefSeq" id="WP_027030092.1">
    <property type="nucleotide sequence ID" value="NZ_CP033367.1"/>
</dbReference>